<evidence type="ECO:0000313" key="3">
    <source>
        <dbReference type="EMBL" id="GAA4927510.1"/>
    </source>
</evidence>
<dbReference type="Pfam" id="PF05991">
    <property type="entry name" value="NYN_YacP"/>
    <property type="match status" value="1"/>
</dbReference>
<organism evidence="3 4">
    <name type="scientific">Streptomonospora halophila</name>
    <dbReference type="NCBI Taxonomy" id="427369"/>
    <lineage>
        <taxon>Bacteria</taxon>
        <taxon>Bacillati</taxon>
        <taxon>Actinomycetota</taxon>
        <taxon>Actinomycetes</taxon>
        <taxon>Streptosporangiales</taxon>
        <taxon>Nocardiopsidaceae</taxon>
        <taxon>Streptomonospora</taxon>
    </lineage>
</organism>
<dbReference type="Proteomes" id="UP001499993">
    <property type="component" value="Unassembled WGS sequence"/>
</dbReference>
<dbReference type="PANTHER" id="PTHR34547:SF1">
    <property type="entry name" value="YACP-LIKE NYN DOMAIN PROTEIN"/>
    <property type="match status" value="1"/>
</dbReference>
<sequence>MQEDQADGCAESGSAAARAVRSRRRGAVVTSEAGGRPRRGGAEESAAAAKRPGGGEGDGAESAESAVEGPERPLPEAVRARVVEYGSEVLGGMRLSDLPPVLRRVAKFEPRRRARLAGPQIAAQLEADAGFRGQVAERVEQVWPELVGELRRGVVPPAADPVAVAAAAYLLRPEGWRAVVDRVREELDRQETAKEVDDAAGTIADLRRRLEEAKSGQREELARLRSELKDQRSTIADLRRRLHTERERAKEAMNEAEQAIAEAADRSATTTGQVNAVEAENRRLRNRLAAAEAQVENARRAARAGRSADEARLRVLLDVLLEASHGLRRELALPSSIESPADLVAEQHSAGAASVPGQGLPDDDPGLVDELLSLPRMHVLVDGYNVTKTGYGTLPLADQRSRLLSSLEGLASRAKTEITCVFDGADVSTPPVLSATRRVRLLFSEPDETADELIIRLVRAEPRGRPLAVVTSDQEIVAAVRREGARTVASSLLLRRLGG</sequence>
<comment type="caution">
    <text evidence="3">The sequence shown here is derived from an EMBL/GenBank/DDBJ whole genome shotgun (WGS) entry which is preliminary data.</text>
</comment>
<accession>A0ABP9G449</accession>
<feature type="coiled-coil region" evidence="1">
    <location>
        <begin position="189"/>
        <end position="308"/>
    </location>
</feature>
<gene>
    <name evidence="3" type="ORF">GCM10023224_03210</name>
</gene>
<proteinExistence type="predicted"/>
<reference evidence="4" key="1">
    <citation type="journal article" date="2019" name="Int. J. Syst. Evol. Microbiol.">
        <title>The Global Catalogue of Microorganisms (GCM) 10K type strain sequencing project: providing services to taxonomists for standard genome sequencing and annotation.</title>
        <authorList>
            <consortium name="The Broad Institute Genomics Platform"/>
            <consortium name="The Broad Institute Genome Sequencing Center for Infectious Disease"/>
            <person name="Wu L."/>
            <person name="Ma J."/>
        </authorList>
    </citation>
    <scope>NUCLEOTIDE SEQUENCE [LARGE SCALE GENOMIC DNA]</scope>
    <source>
        <strain evidence="4">JCM 18123</strain>
    </source>
</reference>
<evidence type="ECO:0000256" key="2">
    <source>
        <dbReference type="SAM" id="MobiDB-lite"/>
    </source>
</evidence>
<feature type="region of interest" description="Disordered" evidence="2">
    <location>
        <begin position="1"/>
        <end position="74"/>
    </location>
</feature>
<dbReference type="InterPro" id="IPR010298">
    <property type="entry name" value="YacP-like"/>
</dbReference>
<protein>
    <submittedName>
        <fullName evidence="3">NYN domain-containing protein</fullName>
    </submittedName>
</protein>
<dbReference type="PANTHER" id="PTHR34547">
    <property type="entry name" value="YACP-LIKE NYN DOMAIN PROTEIN"/>
    <property type="match status" value="1"/>
</dbReference>
<evidence type="ECO:0000313" key="4">
    <source>
        <dbReference type="Proteomes" id="UP001499993"/>
    </source>
</evidence>
<dbReference type="EMBL" id="BAABIK010000001">
    <property type="protein sequence ID" value="GAA4927510.1"/>
    <property type="molecule type" value="Genomic_DNA"/>
</dbReference>
<name>A0ABP9G449_9ACTN</name>
<keyword evidence="1" id="KW-0175">Coiled coil</keyword>
<keyword evidence="4" id="KW-1185">Reference proteome</keyword>
<evidence type="ECO:0000256" key="1">
    <source>
        <dbReference type="SAM" id="Coils"/>
    </source>
</evidence>